<protein>
    <recommendedName>
        <fullName evidence="4">Rod shape-determining protein MreD</fullName>
    </recommendedName>
</protein>
<organism evidence="2 3">
    <name type="scientific">Candidatus Yanofskybacteria bacterium CG10_big_fil_rev_8_21_14_0_10_36_16</name>
    <dbReference type="NCBI Taxonomy" id="1975096"/>
    <lineage>
        <taxon>Bacteria</taxon>
        <taxon>Candidatus Yanofskyibacteriota</taxon>
    </lineage>
</organism>
<sequence length="162" mass="18773">MKFFALGLVFLIFQEIMPFFADIPWALFCAFTSLLVLPPFVSSKFYAGLSLSLIADFISVFDYGVFAISFLVLYILVQLISDRFNFEYNNFVTMFLKSGIIFVVYLVLLVFFVIIIGPGRIFEFSSLKLVYYYKMAVVLILEFGFIFLLSFLFSLKNKDFIL</sequence>
<evidence type="ECO:0000256" key="1">
    <source>
        <dbReference type="SAM" id="Phobius"/>
    </source>
</evidence>
<evidence type="ECO:0000313" key="2">
    <source>
        <dbReference type="EMBL" id="PJE50686.1"/>
    </source>
</evidence>
<dbReference type="AlphaFoldDB" id="A0A2J0QAH8"/>
<reference evidence="2 3" key="1">
    <citation type="submission" date="2017-09" db="EMBL/GenBank/DDBJ databases">
        <title>Depth-based differentiation of microbial function through sediment-hosted aquifers and enrichment of novel symbionts in the deep terrestrial subsurface.</title>
        <authorList>
            <person name="Probst A.J."/>
            <person name="Ladd B."/>
            <person name="Jarett J.K."/>
            <person name="Geller-Mcgrath D.E."/>
            <person name="Sieber C.M."/>
            <person name="Emerson J.B."/>
            <person name="Anantharaman K."/>
            <person name="Thomas B.C."/>
            <person name="Malmstrom R."/>
            <person name="Stieglmeier M."/>
            <person name="Klingl A."/>
            <person name="Woyke T."/>
            <person name="Ryan C.M."/>
            <person name="Banfield J.F."/>
        </authorList>
    </citation>
    <scope>NUCLEOTIDE SEQUENCE [LARGE SCALE GENOMIC DNA]</scope>
    <source>
        <strain evidence="2">CG10_big_fil_rev_8_21_14_0_10_36_16</strain>
    </source>
</reference>
<evidence type="ECO:0008006" key="4">
    <source>
        <dbReference type="Google" id="ProtNLM"/>
    </source>
</evidence>
<dbReference type="EMBL" id="PCXQ01000005">
    <property type="protein sequence ID" value="PJE50686.1"/>
    <property type="molecule type" value="Genomic_DNA"/>
</dbReference>
<comment type="caution">
    <text evidence="2">The sequence shown here is derived from an EMBL/GenBank/DDBJ whole genome shotgun (WGS) entry which is preliminary data.</text>
</comment>
<evidence type="ECO:0000313" key="3">
    <source>
        <dbReference type="Proteomes" id="UP000228496"/>
    </source>
</evidence>
<dbReference type="Proteomes" id="UP000228496">
    <property type="component" value="Unassembled WGS sequence"/>
</dbReference>
<keyword evidence="1" id="KW-0472">Membrane</keyword>
<keyword evidence="1" id="KW-1133">Transmembrane helix</keyword>
<accession>A0A2J0QAH8</accession>
<keyword evidence="1" id="KW-0812">Transmembrane</keyword>
<gene>
    <name evidence="2" type="ORF">COV29_03050</name>
</gene>
<proteinExistence type="predicted"/>
<feature type="transmembrane region" description="Helical" evidence="1">
    <location>
        <begin position="98"/>
        <end position="119"/>
    </location>
</feature>
<feature type="transmembrane region" description="Helical" evidence="1">
    <location>
        <begin position="131"/>
        <end position="155"/>
    </location>
</feature>
<name>A0A2J0QAH8_9BACT</name>
<feature type="transmembrane region" description="Helical" evidence="1">
    <location>
        <begin position="45"/>
        <end position="77"/>
    </location>
</feature>